<dbReference type="InterPro" id="IPR036736">
    <property type="entry name" value="ACP-like_sf"/>
</dbReference>
<gene>
    <name evidence="2" type="ORF">METZ01_LOCUS343660</name>
</gene>
<reference evidence="2" key="1">
    <citation type="submission" date="2018-05" db="EMBL/GenBank/DDBJ databases">
        <authorList>
            <person name="Lanie J.A."/>
            <person name="Ng W.-L."/>
            <person name="Kazmierczak K.M."/>
            <person name="Andrzejewski T.M."/>
            <person name="Davidsen T.M."/>
            <person name="Wayne K.J."/>
            <person name="Tettelin H."/>
            <person name="Glass J.I."/>
            <person name="Rusch D."/>
            <person name="Podicherti R."/>
            <person name="Tsui H.-C.T."/>
            <person name="Winkler M.E."/>
        </authorList>
    </citation>
    <scope>NUCLEOTIDE SEQUENCE</scope>
</reference>
<evidence type="ECO:0000313" key="2">
    <source>
        <dbReference type="EMBL" id="SVC90806.1"/>
    </source>
</evidence>
<organism evidence="2">
    <name type="scientific">marine metagenome</name>
    <dbReference type="NCBI Taxonomy" id="408172"/>
    <lineage>
        <taxon>unclassified sequences</taxon>
        <taxon>metagenomes</taxon>
        <taxon>ecological metagenomes</taxon>
    </lineage>
</organism>
<sequence>MDNWRKLIESIAGVLDVPVGSISALSSQDNIESWDSLTMVNLVTELEALFEVEFNILEIAEFHNVEIIKLVLMEKGIEF</sequence>
<dbReference type="SUPFAM" id="SSF47336">
    <property type="entry name" value="ACP-like"/>
    <property type="match status" value="1"/>
</dbReference>
<protein>
    <recommendedName>
        <fullName evidence="1">Carrier domain-containing protein</fullName>
    </recommendedName>
</protein>
<feature type="domain" description="Carrier" evidence="1">
    <location>
        <begin position="6"/>
        <end position="65"/>
    </location>
</feature>
<dbReference type="EMBL" id="UINC01117989">
    <property type="protein sequence ID" value="SVC90806.1"/>
    <property type="molecule type" value="Genomic_DNA"/>
</dbReference>
<evidence type="ECO:0000259" key="1">
    <source>
        <dbReference type="Pfam" id="PF00550"/>
    </source>
</evidence>
<name>A0A382QZD7_9ZZZZ</name>
<accession>A0A382QZD7</accession>
<dbReference type="AlphaFoldDB" id="A0A382QZD7"/>
<proteinExistence type="predicted"/>
<dbReference type="Pfam" id="PF00550">
    <property type="entry name" value="PP-binding"/>
    <property type="match status" value="1"/>
</dbReference>
<dbReference type="InterPro" id="IPR009081">
    <property type="entry name" value="PP-bd_ACP"/>
</dbReference>
<dbReference type="Gene3D" id="1.10.1200.10">
    <property type="entry name" value="ACP-like"/>
    <property type="match status" value="1"/>
</dbReference>